<name>A0A852VLV4_9BACT</name>
<evidence type="ECO:0000313" key="3">
    <source>
        <dbReference type="Proteomes" id="UP000564385"/>
    </source>
</evidence>
<evidence type="ECO:0000259" key="1">
    <source>
        <dbReference type="PROSITE" id="PS50943"/>
    </source>
</evidence>
<evidence type="ECO:0000313" key="2">
    <source>
        <dbReference type="EMBL" id="NYF91394.1"/>
    </source>
</evidence>
<dbReference type="InterPro" id="IPR010982">
    <property type="entry name" value="Lambda_DNA-bd_dom_sf"/>
</dbReference>
<dbReference type="PROSITE" id="PS50943">
    <property type="entry name" value="HTH_CROC1"/>
    <property type="match status" value="1"/>
</dbReference>
<dbReference type="SUPFAM" id="SSF47413">
    <property type="entry name" value="lambda repressor-like DNA-binding domains"/>
    <property type="match status" value="1"/>
</dbReference>
<proteinExistence type="predicted"/>
<protein>
    <submittedName>
        <fullName evidence="2">Transcriptional regulator with XRE-family HTH domain</fullName>
    </submittedName>
</protein>
<accession>A0A852VLV4</accession>
<feature type="domain" description="HTH cro/C1-type" evidence="1">
    <location>
        <begin position="3"/>
        <end position="46"/>
    </location>
</feature>
<dbReference type="EMBL" id="JACCCU010000002">
    <property type="protein sequence ID" value="NYF91394.1"/>
    <property type="molecule type" value="Genomic_DNA"/>
</dbReference>
<organism evidence="2 3">
    <name type="scientific">Tunturiibacter lichenicola</name>
    <dbReference type="NCBI Taxonomy" id="2051959"/>
    <lineage>
        <taxon>Bacteria</taxon>
        <taxon>Pseudomonadati</taxon>
        <taxon>Acidobacteriota</taxon>
        <taxon>Terriglobia</taxon>
        <taxon>Terriglobales</taxon>
        <taxon>Acidobacteriaceae</taxon>
        <taxon>Tunturiibacter</taxon>
    </lineage>
</organism>
<sequence length="89" mass="10004">MGQQELADLCELSVDQISNIERGKSWTGEVSLSFLANAFEIAQKSLLDYSENQAFIESGGLSWRASRKKNTLTVRHSKVEIAFAKKKRL</sequence>
<reference evidence="2 3" key="1">
    <citation type="submission" date="2020-07" db="EMBL/GenBank/DDBJ databases">
        <title>Genomic Encyclopedia of Type Strains, Phase IV (KMG-V): Genome sequencing to study the core and pangenomes of soil and plant-associated prokaryotes.</title>
        <authorList>
            <person name="Whitman W."/>
        </authorList>
    </citation>
    <scope>NUCLEOTIDE SEQUENCE [LARGE SCALE GENOMIC DNA]</scope>
    <source>
        <strain evidence="2 3">M8UP22</strain>
    </source>
</reference>
<dbReference type="Proteomes" id="UP000564385">
    <property type="component" value="Unassembled WGS sequence"/>
</dbReference>
<comment type="caution">
    <text evidence="2">The sequence shown here is derived from an EMBL/GenBank/DDBJ whole genome shotgun (WGS) entry which is preliminary data.</text>
</comment>
<dbReference type="AlphaFoldDB" id="A0A852VLV4"/>
<dbReference type="GO" id="GO:0003677">
    <property type="term" value="F:DNA binding"/>
    <property type="evidence" value="ECO:0007669"/>
    <property type="project" value="InterPro"/>
</dbReference>
<dbReference type="Gene3D" id="1.10.260.40">
    <property type="entry name" value="lambda repressor-like DNA-binding domains"/>
    <property type="match status" value="1"/>
</dbReference>
<dbReference type="InterPro" id="IPR001387">
    <property type="entry name" value="Cro/C1-type_HTH"/>
</dbReference>
<gene>
    <name evidence="2" type="ORF">HDF08_003496</name>
</gene>